<sequence length="546" mass="61440">MSNLDTRQLRPYYDHDTFNAGYSVIFKKDVGLIDMSTNKPITANLSSSNIDKVINNSGLLISKSSSFGRGGTGTTGGIGINARHISTGATSTTGGSGDKNYIYDLEFNEYFDLHNLTELIKNLLWNFIKNYMKVVLSQPLEIVRLVLQVGKFDFIEKPSQQVKPDLSKRLLSENNINGSTNDIIALSPTISTDEEEEINYFQPNLEQQVWSTQNSMHQDATATTPTPTSTTETATPQPVQEAPIARKSPSTNSIRKKSRSNKITPKSIHTIDILTSIVNKDGPFALFRGINASFIYQTLSRTIEAWITGFVSPFLGVPDPFFLDLTHSNDPFKSLWLSVSACVLTGLVLMPLDLIRVKLMLTQFTTTTPEESENNNRSVRESIRNFPIYYLTHPPWPIVCLTVLHQFSTSIFRKAAPYILLIKFNIDSYSRPNIFTFVNLISLIMEFFIKLPLENLLRKSQLGFLLLDKSQDEMKVITVLNPEENLIVEYNSGEMSDEDVNAMSLWQRVKSLGLFNGWRVGVLNVIGFWGYNILKSDGAELKEEKL</sequence>
<organism evidence="2 3">
    <name type="scientific">[Candida] subhashii</name>
    <dbReference type="NCBI Taxonomy" id="561895"/>
    <lineage>
        <taxon>Eukaryota</taxon>
        <taxon>Fungi</taxon>
        <taxon>Dikarya</taxon>
        <taxon>Ascomycota</taxon>
        <taxon>Saccharomycotina</taxon>
        <taxon>Pichiomycetes</taxon>
        <taxon>Debaryomycetaceae</taxon>
        <taxon>Spathaspora</taxon>
    </lineage>
</organism>
<evidence type="ECO:0000313" key="3">
    <source>
        <dbReference type="Proteomes" id="UP000694255"/>
    </source>
</evidence>
<protein>
    <recommendedName>
        <fullName evidence="4">Mitochondrial fusion and transport protein UGO1</fullName>
    </recommendedName>
</protein>
<evidence type="ECO:0000256" key="1">
    <source>
        <dbReference type="SAM" id="MobiDB-lite"/>
    </source>
</evidence>
<gene>
    <name evidence="2" type="ORF">J8A68_006165</name>
</gene>
<dbReference type="EMBL" id="JAGSYN010000332">
    <property type="protein sequence ID" value="KAG7660328.1"/>
    <property type="molecule type" value="Genomic_DNA"/>
</dbReference>
<name>A0A8J5QCK8_9ASCO</name>
<accession>A0A8J5QCK8</accession>
<keyword evidence="3" id="KW-1185">Reference proteome</keyword>
<feature type="region of interest" description="Disordered" evidence="1">
    <location>
        <begin position="211"/>
        <end position="262"/>
    </location>
</feature>
<comment type="caution">
    <text evidence="2">The sequence shown here is derived from an EMBL/GenBank/DDBJ whole genome shotgun (WGS) entry which is preliminary data.</text>
</comment>
<reference evidence="2 3" key="1">
    <citation type="journal article" date="2021" name="DNA Res.">
        <title>Genome analysis of Candida subhashii reveals its hybrid nature and dual mitochondrial genome conformations.</title>
        <authorList>
            <person name="Mixao V."/>
            <person name="Hegedusova E."/>
            <person name="Saus E."/>
            <person name="Pryszcz L.P."/>
            <person name="Cillingova A."/>
            <person name="Nosek J."/>
            <person name="Gabaldon T."/>
        </authorList>
    </citation>
    <scope>NUCLEOTIDE SEQUENCE [LARGE SCALE GENOMIC DNA]</scope>
    <source>
        <strain evidence="2 3">CBS 10753</strain>
    </source>
</reference>
<dbReference type="Proteomes" id="UP000694255">
    <property type="component" value="Unassembled WGS sequence"/>
</dbReference>
<dbReference type="GeneID" id="73472964"/>
<dbReference type="OrthoDB" id="77989at2759"/>
<proteinExistence type="predicted"/>
<feature type="compositionally biased region" description="Low complexity" evidence="1">
    <location>
        <begin position="220"/>
        <end position="236"/>
    </location>
</feature>
<dbReference type="RefSeq" id="XP_049260562.1">
    <property type="nucleotide sequence ID" value="XM_049410306.1"/>
</dbReference>
<evidence type="ECO:0000313" key="2">
    <source>
        <dbReference type="EMBL" id="KAG7660328.1"/>
    </source>
</evidence>
<evidence type="ECO:0008006" key="4">
    <source>
        <dbReference type="Google" id="ProtNLM"/>
    </source>
</evidence>
<dbReference type="AlphaFoldDB" id="A0A8J5QCK8"/>